<evidence type="ECO:0000313" key="2">
    <source>
        <dbReference type="EMBL" id="CAI5778636.1"/>
    </source>
</evidence>
<sequence length="165" mass="19389">MGLSWEELSAVHLNTFLSPLRNRAHYVYLDVPEHILEILRGFNLSPLRNRNDDVYLGFWIQLWNVSDVLRVLNSPSADENDFGHLDFDESLQPEKRQVEDDSFDEDSSKEFDPEQLLWAFPSNQIHRFLPVRPLTTVPWLLLTLSRQVEDDSFDKDSSKEFDPEQ</sequence>
<gene>
    <name evidence="2" type="ORF">PODLI_1B041245</name>
</gene>
<keyword evidence="3" id="KW-1185">Reference proteome</keyword>
<feature type="compositionally biased region" description="Basic and acidic residues" evidence="1">
    <location>
        <begin position="81"/>
        <end position="99"/>
    </location>
</feature>
<accession>A0AA35KJH6</accession>
<protein>
    <submittedName>
        <fullName evidence="2">Uncharacterized protein</fullName>
    </submittedName>
</protein>
<dbReference type="AlphaFoldDB" id="A0AA35KJH6"/>
<dbReference type="EMBL" id="OX395131">
    <property type="protein sequence ID" value="CAI5778636.1"/>
    <property type="molecule type" value="Genomic_DNA"/>
</dbReference>
<organism evidence="2 3">
    <name type="scientific">Podarcis lilfordi</name>
    <name type="common">Lilford's wall lizard</name>
    <dbReference type="NCBI Taxonomy" id="74358"/>
    <lineage>
        <taxon>Eukaryota</taxon>
        <taxon>Metazoa</taxon>
        <taxon>Chordata</taxon>
        <taxon>Craniata</taxon>
        <taxon>Vertebrata</taxon>
        <taxon>Euteleostomi</taxon>
        <taxon>Lepidosauria</taxon>
        <taxon>Squamata</taxon>
        <taxon>Bifurcata</taxon>
        <taxon>Unidentata</taxon>
        <taxon>Episquamata</taxon>
        <taxon>Laterata</taxon>
        <taxon>Lacertibaenia</taxon>
        <taxon>Lacertidae</taxon>
        <taxon>Podarcis</taxon>
    </lineage>
</organism>
<proteinExistence type="predicted"/>
<dbReference type="Proteomes" id="UP001178461">
    <property type="component" value="Chromosome 6"/>
</dbReference>
<reference evidence="2" key="1">
    <citation type="submission" date="2022-12" db="EMBL/GenBank/DDBJ databases">
        <authorList>
            <person name="Alioto T."/>
            <person name="Alioto T."/>
            <person name="Gomez Garrido J."/>
        </authorList>
    </citation>
    <scope>NUCLEOTIDE SEQUENCE</scope>
</reference>
<name>A0AA35KJH6_9SAUR</name>
<evidence type="ECO:0000313" key="3">
    <source>
        <dbReference type="Proteomes" id="UP001178461"/>
    </source>
</evidence>
<evidence type="ECO:0000256" key="1">
    <source>
        <dbReference type="SAM" id="MobiDB-lite"/>
    </source>
</evidence>
<feature type="region of interest" description="Disordered" evidence="1">
    <location>
        <begin position="76"/>
        <end position="108"/>
    </location>
</feature>